<dbReference type="InterPro" id="IPR001452">
    <property type="entry name" value="SH3_domain"/>
</dbReference>
<dbReference type="Gene3D" id="1.20.1270.60">
    <property type="entry name" value="Arfaptin homology (AH) domain/BAR domain"/>
    <property type="match status" value="1"/>
</dbReference>
<comment type="subcellular location">
    <subcellularLocation>
        <location evidence="1">Cytoplasm</location>
    </subcellularLocation>
</comment>
<accession>A0A8C8E229</accession>
<evidence type="ECO:0000256" key="4">
    <source>
        <dbReference type="ARBA" id="ARBA00022553"/>
    </source>
</evidence>
<dbReference type="PANTHER" id="PTHR23065">
    <property type="entry name" value="PROLINE-SERINE-THREONINE PHOSPHATASE INTERACTING PROTEIN 1"/>
    <property type="match status" value="1"/>
</dbReference>
<dbReference type="PRINTS" id="PR00452">
    <property type="entry name" value="SH3DOMAIN"/>
</dbReference>
<dbReference type="PANTHER" id="PTHR23065:SF7">
    <property type="entry name" value="NOSTRIN, ISOFORM H"/>
    <property type="match status" value="1"/>
</dbReference>
<dbReference type="Gene3D" id="2.30.30.40">
    <property type="entry name" value="SH3 Domains"/>
    <property type="match status" value="1"/>
</dbReference>
<dbReference type="GO" id="GO:0005737">
    <property type="term" value="C:cytoplasm"/>
    <property type="evidence" value="ECO:0007669"/>
    <property type="project" value="TreeGrafter"/>
</dbReference>
<organism evidence="11 12">
    <name type="scientific">Oryzias sinensis</name>
    <name type="common">Chinese medaka</name>
    <dbReference type="NCBI Taxonomy" id="183150"/>
    <lineage>
        <taxon>Eukaryota</taxon>
        <taxon>Metazoa</taxon>
        <taxon>Chordata</taxon>
        <taxon>Craniata</taxon>
        <taxon>Vertebrata</taxon>
        <taxon>Euteleostomi</taxon>
        <taxon>Actinopterygii</taxon>
        <taxon>Neopterygii</taxon>
        <taxon>Teleostei</taxon>
        <taxon>Neoteleostei</taxon>
        <taxon>Acanthomorphata</taxon>
        <taxon>Ovalentaria</taxon>
        <taxon>Atherinomorphae</taxon>
        <taxon>Beloniformes</taxon>
        <taxon>Adrianichthyidae</taxon>
        <taxon>Oryziinae</taxon>
        <taxon>Oryzias</taxon>
    </lineage>
</organism>
<evidence type="ECO:0000259" key="10">
    <source>
        <dbReference type="PROSITE" id="PS51860"/>
    </source>
</evidence>
<dbReference type="GeneTree" id="ENSGT00510000048120"/>
<dbReference type="InterPro" id="IPR027267">
    <property type="entry name" value="AH/BAR_dom_sf"/>
</dbReference>
<dbReference type="SMART" id="SM00326">
    <property type="entry name" value="SH3"/>
    <property type="match status" value="1"/>
</dbReference>
<evidence type="ECO:0000256" key="5">
    <source>
        <dbReference type="ARBA" id="ARBA00023054"/>
    </source>
</evidence>
<dbReference type="PROSITE" id="PS51860">
    <property type="entry name" value="REM_1"/>
    <property type="match status" value="1"/>
</dbReference>
<evidence type="ECO:0000256" key="3">
    <source>
        <dbReference type="ARBA" id="ARBA00022490"/>
    </source>
</evidence>
<feature type="domain" description="REM-1" evidence="10">
    <location>
        <begin position="149"/>
        <end position="231"/>
    </location>
</feature>
<keyword evidence="2 6" id="KW-0728">SH3 domain</keyword>
<evidence type="ECO:0000256" key="6">
    <source>
        <dbReference type="PROSITE-ProRule" id="PRU00192"/>
    </source>
</evidence>
<evidence type="ECO:0000256" key="1">
    <source>
        <dbReference type="ARBA" id="ARBA00004496"/>
    </source>
</evidence>
<dbReference type="GO" id="GO:0005886">
    <property type="term" value="C:plasma membrane"/>
    <property type="evidence" value="ECO:0007669"/>
    <property type="project" value="TreeGrafter"/>
</dbReference>
<dbReference type="Ensembl" id="ENSOSIT00000048675.1">
    <property type="protein sequence ID" value="ENSOSIP00000046304.1"/>
    <property type="gene ID" value="ENSOSIG00000021943.1"/>
</dbReference>
<reference evidence="11" key="2">
    <citation type="submission" date="2025-09" db="UniProtKB">
        <authorList>
            <consortium name="Ensembl"/>
        </authorList>
    </citation>
    <scope>IDENTIFICATION</scope>
</reference>
<dbReference type="Pfam" id="PF25610">
    <property type="entry name" value="HR1_TOCA"/>
    <property type="match status" value="1"/>
</dbReference>
<evidence type="ECO:0000256" key="8">
    <source>
        <dbReference type="SAM" id="Coils"/>
    </source>
</evidence>
<dbReference type="InterPro" id="IPR036028">
    <property type="entry name" value="SH3-like_dom_sf"/>
</dbReference>
<keyword evidence="12" id="KW-1185">Reference proteome</keyword>
<dbReference type="AlphaFoldDB" id="A0A8C8E229"/>
<proteinExistence type="predicted"/>
<protein>
    <submittedName>
        <fullName evidence="11">Nitric oxide synthase trafficking</fullName>
    </submittedName>
</protein>
<sequence>ALTREHEALYNFVENNKQICTEKEKQKMLNRLTKSAEIQARVDEEYFLANTQGHQMRLKWENTLKNCYQIILELEKQRIEVLCNILNRYNLHMSSFEKTLKHSQKQIEQVVQRVDMDEDIKKLVEENNITVEGSKAEFLIADYYEEDNKSFMSKDRRKAAIKFKLQRLEDTIAKTRKDREGLEKLMKTYAANPSFSNQQNREEIELLLDEITLKLNLLEATSSKLSLTLSRIEGKPESCYPLSDSISKWKDKVRTVSTVSGILIGVDNETTACSLGKCKVLFNFTPEHENELTLKEGDLVDIYAKEENGWWFGALKGQKGHFPSGFVEELPVISSIQSSEG</sequence>
<dbReference type="Gene3D" id="6.10.140.470">
    <property type="match status" value="1"/>
</dbReference>
<name>A0A8C8E229_9TELE</name>
<dbReference type="SUPFAM" id="SSF103657">
    <property type="entry name" value="BAR/IMD domain-like"/>
    <property type="match status" value="1"/>
</dbReference>
<keyword evidence="3" id="KW-0963">Cytoplasm</keyword>
<keyword evidence="5 7" id="KW-0175">Coiled coil</keyword>
<reference evidence="11" key="1">
    <citation type="submission" date="2025-08" db="UniProtKB">
        <authorList>
            <consortium name="Ensembl"/>
        </authorList>
    </citation>
    <scope>IDENTIFICATION</scope>
</reference>
<dbReference type="GO" id="GO:0007165">
    <property type="term" value="P:signal transduction"/>
    <property type="evidence" value="ECO:0007669"/>
    <property type="project" value="InterPro"/>
</dbReference>
<dbReference type="PROSITE" id="PS50002">
    <property type="entry name" value="SH3"/>
    <property type="match status" value="1"/>
</dbReference>
<feature type="coiled-coil region" evidence="8">
    <location>
        <begin position="165"/>
        <end position="221"/>
    </location>
</feature>
<evidence type="ECO:0000256" key="7">
    <source>
        <dbReference type="PROSITE-ProRule" id="PRU01207"/>
    </source>
</evidence>
<dbReference type="InterPro" id="IPR057870">
    <property type="entry name" value="HR1_TOCA"/>
</dbReference>
<evidence type="ECO:0000313" key="12">
    <source>
        <dbReference type="Proteomes" id="UP000694383"/>
    </source>
</evidence>
<dbReference type="Pfam" id="PF07653">
    <property type="entry name" value="SH3_2"/>
    <property type="match status" value="1"/>
</dbReference>
<evidence type="ECO:0000313" key="11">
    <source>
        <dbReference type="Ensembl" id="ENSOSIP00000046304.1"/>
    </source>
</evidence>
<dbReference type="InterPro" id="IPR011072">
    <property type="entry name" value="HR1_rho-bd"/>
</dbReference>
<evidence type="ECO:0000256" key="2">
    <source>
        <dbReference type="ARBA" id="ARBA00022443"/>
    </source>
</evidence>
<dbReference type="SUPFAM" id="SSF50044">
    <property type="entry name" value="SH3-domain"/>
    <property type="match status" value="1"/>
</dbReference>
<dbReference type="GO" id="GO:0043226">
    <property type="term" value="C:organelle"/>
    <property type="evidence" value="ECO:0007669"/>
    <property type="project" value="UniProtKB-ARBA"/>
</dbReference>
<evidence type="ECO:0000259" key="9">
    <source>
        <dbReference type="PROSITE" id="PS50002"/>
    </source>
</evidence>
<feature type="domain" description="SH3" evidence="9">
    <location>
        <begin position="273"/>
        <end position="332"/>
    </location>
</feature>
<dbReference type="Proteomes" id="UP000694383">
    <property type="component" value="Unplaced"/>
</dbReference>
<keyword evidence="4" id="KW-0597">Phosphoprotein</keyword>